<gene>
    <name evidence="1" type="ordered locus">AS9A_3840</name>
</gene>
<dbReference type="EMBL" id="CP002786">
    <property type="protein sequence ID" value="AEF42278.1"/>
    <property type="molecule type" value="Genomic_DNA"/>
</dbReference>
<dbReference type="AlphaFoldDB" id="F6EGP0"/>
<dbReference type="STRING" id="443218.AS9A_3840"/>
<proteinExistence type="predicted"/>
<dbReference type="OrthoDB" id="2061990at2"/>
<dbReference type="HOGENOM" id="CLU_013985_33_1_11"/>
<dbReference type="eggNOG" id="COG1670">
    <property type="taxonomic scope" value="Bacteria"/>
</dbReference>
<reference evidence="1 2" key="1">
    <citation type="journal article" date="2011" name="J. Bacteriol.">
        <title>Complete genome sequence of Amycolicicoccus subflavus DQS3-9A1T, an actinomycete isolated from crude oil-polluted soil.</title>
        <authorList>
            <person name="Cai M."/>
            <person name="Chen W.M."/>
            <person name="Nie Y."/>
            <person name="Chi C.Q."/>
            <person name="Wang Y.N."/>
            <person name="Tang Y.Q."/>
            <person name="Li G.Y."/>
            <person name="Wu X.L."/>
        </authorList>
    </citation>
    <scope>NUCLEOTIDE SEQUENCE [LARGE SCALE GENOMIC DNA]</scope>
    <source>
        <strain evidence="2">DSM 45089 / DQS3-9A1</strain>
    </source>
</reference>
<name>F6EGP0_HOYSD</name>
<evidence type="ECO:0000313" key="2">
    <source>
        <dbReference type="Proteomes" id="UP000009235"/>
    </source>
</evidence>
<sequence>MEPVEINAGEWYLRALRCDERVDDSPALRVHGLTDPVQYVKTCTAEWGADTRYTWAVCEPSTGEMLGEVSVHPGERSAVVETWHRPGQEAAVSTSRDAVIRFCESGLGLSISDAN</sequence>
<organism evidence="1 2">
    <name type="scientific">Hoyosella subflava (strain DSM 45089 / JCM 17490 / NBRC 109087 / DQS3-9A1)</name>
    <name type="common">Amycolicicoccus subflavus</name>
    <dbReference type="NCBI Taxonomy" id="443218"/>
    <lineage>
        <taxon>Bacteria</taxon>
        <taxon>Bacillati</taxon>
        <taxon>Actinomycetota</taxon>
        <taxon>Actinomycetes</taxon>
        <taxon>Mycobacteriales</taxon>
        <taxon>Hoyosellaceae</taxon>
        <taxon>Hoyosella</taxon>
    </lineage>
</organism>
<dbReference type="Proteomes" id="UP000009235">
    <property type="component" value="Chromosome"/>
</dbReference>
<accession>F6EGP0</accession>
<keyword evidence="2" id="KW-1185">Reference proteome</keyword>
<dbReference type="RefSeq" id="WP_013808627.1">
    <property type="nucleotide sequence ID" value="NC_015564.1"/>
</dbReference>
<protein>
    <submittedName>
        <fullName evidence="1">Uncharacterized protein</fullName>
    </submittedName>
</protein>
<evidence type="ECO:0000313" key="1">
    <source>
        <dbReference type="EMBL" id="AEF42278.1"/>
    </source>
</evidence>
<dbReference type="KEGG" id="asd:AS9A_3840"/>